<sequence>MDLLRAWVTAMVVFVLASMVTTVAAVGSDAAVDGLNDTTADRIAWNAVPMLLTFAAMTALGGAAHPRPQRFDTRRHAVATLAVPAALIPLALVYGLFNGPALSAWSGFVGALAGTASGWGLLRVARRLRSPG</sequence>
<feature type="chain" id="PRO_5047522050" description="Ammonium transporter" evidence="2">
    <location>
        <begin position="25"/>
        <end position="132"/>
    </location>
</feature>
<feature type="transmembrane region" description="Helical" evidence="1">
    <location>
        <begin position="103"/>
        <end position="122"/>
    </location>
</feature>
<evidence type="ECO:0000313" key="4">
    <source>
        <dbReference type="Proteomes" id="UP001500683"/>
    </source>
</evidence>
<evidence type="ECO:0000256" key="1">
    <source>
        <dbReference type="SAM" id="Phobius"/>
    </source>
</evidence>
<keyword evidence="2" id="KW-0732">Signal</keyword>
<keyword evidence="1" id="KW-0812">Transmembrane</keyword>
<proteinExistence type="predicted"/>
<gene>
    <name evidence="3" type="ORF">GCM10022214_20540</name>
</gene>
<evidence type="ECO:0000313" key="3">
    <source>
        <dbReference type="EMBL" id="GAA4066138.1"/>
    </source>
</evidence>
<organism evidence="3 4">
    <name type="scientific">Actinomadura miaoliensis</name>
    <dbReference type="NCBI Taxonomy" id="430685"/>
    <lineage>
        <taxon>Bacteria</taxon>
        <taxon>Bacillati</taxon>
        <taxon>Actinomycetota</taxon>
        <taxon>Actinomycetes</taxon>
        <taxon>Streptosporangiales</taxon>
        <taxon>Thermomonosporaceae</taxon>
        <taxon>Actinomadura</taxon>
    </lineage>
</organism>
<name>A0ABP7VFB6_9ACTN</name>
<feature type="signal peptide" evidence="2">
    <location>
        <begin position="1"/>
        <end position="24"/>
    </location>
</feature>
<comment type="caution">
    <text evidence="3">The sequence shown here is derived from an EMBL/GenBank/DDBJ whole genome shotgun (WGS) entry which is preliminary data.</text>
</comment>
<accession>A0ABP7VFB6</accession>
<keyword evidence="4" id="KW-1185">Reference proteome</keyword>
<dbReference type="Proteomes" id="UP001500683">
    <property type="component" value="Unassembled WGS sequence"/>
</dbReference>
<dbReference type="EMBL" id="BAAAZG010000010">
    <property type="protein sequence ID" value="GAA4066138.1"/>
    <property type="molecule type" value="Genomic_DNA"/>
</dbReference>
<feature type="transmembrane region" description="Helical" evidence="1">
    <location>
        <begin position="76"/>
        <end position="97"/>
    </location>
</feature>
<protein>
    <recommendedName>
        <fullName evidence="5">Ammonium transporter</fullName>
    </recommendedName>
</protein>
<evidence type="ECO:0000256" key="2">
    <source>
        <dbReference type="SAM" id="SignalP"/>
    </source>
</evidence>
<dbReference type="RefSeq" id="WP_344944294.1">
    <property type="nucleotide sequence ID" value="NZ_BAAAZG010000010.1"/>
</dbReference>
<reference evidence="4" key="1">
    <citation type="journal article" date="2019" name="Int. J. Syst. Evol. Microbiol.">
        <title>The Global Catalogue of Microorganisms (GCM) 10K type strain sequencing project: providing services to taxonomists for standard genome sequencing and annotation.</title>
        <authorList>
            <consortium name="The Broad Institute Genomics Platform"/>
            <consortium name="The Broad Institute Genome Sequencing Center for Infectious Disease"/>
            <person name="Wu L."/>
            <person name="Ma J."/>
        </authorList>
    </citation>
    <scope>NUCLEOTIDE SEQUENCE [LARGE SCALE GENOMIC DNA]</scope>
    <source>
        <strain evidence="4">JCM 16702</strain>
    </source>
</reference>
<evidence type="ECO:0008006" key="5">
    <source>
        <dbReference type="Google" id="ProtNLM"/>
    </source>
</evidence>
<keyword evidence="1" id="KW-1133">Transmembrane helix</keyword>
<feature type="transmembrane region" description="Helical" evidence="1">
    <location>
        <begin position="44"/>
        <end position="64"/>
    </location>
</feature>
<keyword evidence="1" id="KW-0472">Membrane</keyword>